<dbReference type="AlphaFoldDB" id="A0AAV4U2W8"/>
<comment type="caution">
    <text evidence="1">The sequence shown here is derived from an EMBL/GenBank/DDBJ whole genome shotgun (WGS) entry which is preliminary data.</text>
</comment>
<dbReference type="EMBL" id="BPLQ01010629">
    <property type="protein sequence ID" value="GIY52078.1"/>
    <property type="molecule type" value="Genomic_DNA"/>
</dbReference>
<protein>
    <submittedName>
        <fullName evidence="1">Uncharacterized protein</fullName>
    </submittedName>
</protein>
<dbReference type="Proteomes" id="UP001054837">
    <property type="component" value="Unassembled WGS sequence"/>
</dbReference>
<organism evidence="1 2">
    <name type="scientific">Caerostris darwini</name>
    <dbReference type="NCBI Taxonomy" id="1538125"/>
    <lineage>
        <taxon>Eukaryota</taxon>
        <taxon>Metazoa</taxon>
        <taxon>Ecdysozoa</taxon>
        <taxon>Arthropoda</taxon>
        <taxon>Chelicerata</taxon>
        <taxon>Arachnida</taxon>
        <taxon>Araneae</taxon>
        <taxon>Araneomorphae</taxon>
        <taxon>Entelegynae</taxon>
        <taxon>Araneoidea</taxon>
        <taxon>Araneidae</taxon>
        <taxon>Caerostris</taxon>
    </lineage>
</organism>
<evidence type="ECO:0000313" key="2">
    <source>
        <dbReference type="Proteomes" id="UP001054837"/>
    </source>
</evidence>
<name>A0AAV4U2W8_9ARAC</name>
<evidence type="ECO:0000313" key="1">
    <source>
        <dbReference type="EMBL" id="GIY52078.1"/>
    </source>
</evidence>
<keyword evidence="2" id="KW-1185">Reference proteome</keyword>
<accession>A0AAV4U2W8</accession>
<proteinExistence type="predicted"/>
<sequence>MMKRTNEKHIGAAFCRSTSSHFVAHPPALHPYNPNFQNSSFFLESQEQFSDEGLWIKDITFKSLRRSLAFFIVKFGEKSELSTNCRNPSTASSISRARNINVFYAAYCHRFICPIKKELSNILKFRRIEDVIALGLFPPVTCCKGHVRLSFKGISDIRALILKPFP</sequence>
<reference evidence="1 2" key="1">
    <citation type="submission" date="2021-06" db="EMBL/GenBank/DDBJ databases">
        <title>Caerostris darwini draft genome.</title>
        <authorList>
            <person name="Kono N."/>
            <person name="Arakawa K."/>
        </authorList>
    </citation>
    <scope>NUCLEOTIDE SEQUENCE [LARGE SCALE GENOMIC DNA]</scope>
</reference>
<gene>
    <name evidence="1" type="ORF">CDAR_611681</name>
</gene>